<evidence type="ECO:0000256" key="1">
    <source>
        <dbReference type="SAM" id="MobiDB-lite"/>
    </source>
</evidence>
<organism evidence="2 3">
    <name type="scientific">Anatilimnocola aggregata</name>
    <dbReference type="NCBI Taxonomy" id="2528021"/>
    <lineage>
        <taxon>Bacteria</taxon>
        <taxon>Pseudomonadati</taxon>
        <taxon>Planctomycetota</taxon>
        <taxon>Planctomycetia</taxon>
        <taxon>Pirellulales</taxon>
        <taxon>Pirellulaceae</taxon>
        <taxon>Anatilimnocola</taxon>
    </lineage>
</organism>
<dbReference type="KEGG" id="aagg:ETAA8_23070"/>
<gene>
    <name evidence="2" type="ORF">ETAA8_23070</name>
</gene>
<sequence length="36" mass="3706">MVGLQAMMFSSVRLNGVSQAGNGNDYENDSGSNPAS</sequence>
<accession>A0A517YAK5</accession>
<dbReference type="Proteomes" id="UP000315017">
    <property type="component" value="Chromosome"/>
</dbReference>
<keyword evidence="3" id="KW-1185">Reference proteome</keyword>
<dbReference type="EMBL" id="CP036274">
    <property type="protein sequence ID" value="QDU27221.1"/>
    <property type="molecule type" value="Genomic_DNA"/>
</dbReference>
<evidence type="ECO:0000313" key="3">
    <source>
        <dbReference type="Proteomes" id="UP000315017"/>
    </source>
</evidence>
<feature type="region of interest" description="Disordered" evidence="1">
    <location>
        <begin position="17"/>
        <end position="36"/>
    </location>
</feature>
<name>A0A517YAK5_9BACT</name>
<reference evidence="2 3" key="1">
    <citation type="submission" date="2019-02" db="EMBL/GenBank/DDBJ databases">
        <title>Deep-cultivation of Planctomycetes and their phenomic and genomic characterization uncovers novel biology.</title>
        <authorList>
            <person name="Wiegand S."/>
            <person name="Jogler M."/>
            <person name="Boedeker C."/>
            <person name="Pinto D."/>
            <person name="Vollmers J."/>
            <person name="Rivas-Marin E."/>
            <person name="Kohn T."/>
            <person name="Peeters S.H."/>
            <person name="Heuer A."/>
            <person name="Rast P."/>
            <person name="Oberbeckmann S."/>
            <person name="Bunk B."/>
            <person name="Jeske O."/>
            <person name="Meyerdierks A."/>
            <person name="Storesund J.E."/>
            <person name="Kallscheuer N."/>
            <person name="Luecker S."/>
            <person name="Lage O.M."/>
            <person name="Pohl T."/>
            <person name="Merkel B.J."/>
            <person name="Hornburger P."/>
            <person name="Mueller R.-W."/>
            <person name="Bruemmer F."/>
            <person name="Labrenz M."/>
            <person name="Spormann A.M."/>
            <person name="Op den Camp H."/>
            <person name="Overmann J."/>
            <person name="Amann R."/>
            <person name="Jetten M.S.M."/>
            <person name="Mascher T."/>
            <person name="Medema M.H."/>
            <person name="Devos D.P."/>
            <person name="Kaster A.-K."/>
            <person name="Ovreas L."/>
            <person name="Rohde M."/>
            <person name="Galperin M.Y."/>
            <person name="Jogler C."/>
        </authorList>
    </citation>
    <scope>NUCLEOTIDE SEQUENCE [LARGE SCALE GENOMIC DNA]</scope>
    <source>
        <strain evidence="2 3">ETA_A8</strain>
    </source>
</reference>
<dbReference type="AlphaFoldDB" id="A0A517YAK5"/>
<evidence type="ECO:0000313" key="2">
    <source>
        <dbReference type="EMBL" id="QDU27221.1"/>
    </source>
</evidence>
<proteinExistence type="predicted"/>
<protein>
    <submittedName>
        <fullName evidence="2">Uncharacterized protein</fullName>
    </submittedName>
</protein>